<dbReference type="InterPro" id="IPR024079">
    <property type="entry name" value="MetalloPept_cat_dom_sf"/>
</dbReference>
<accession>A0A9W8U430</accession>
<keyword evidence="3" id="KW-1185">Reference proteome</keyword>
<evidence type="ECO:0000313" key="2">
    <source>
        <dbReference type="EMBL" id="KAJ4002797.1"/>
    </source>
</evidence>
<keyword evidence="1" id="KW-0732">Signal</keyword>
<sequence>MYANLLLSLLTLLVASAEAGSRLWEVAPTASHLSHTSHGKRAISIQPSDDVRAVRLWPEKTLNYAYANREAEKKLSPILYQARQYWNLLAINGFKYNEISLRKCKLYRDECLVIHYNNRGKLACTVGLPPADKKIGYYGPEMHLSDDATKGNLDVSLNAAHELGHAWGLYHVHQNPPHWNIDQQNYYWPVKPNRPGDRFSPDTFHCENLEDYERTFASLTREEDKGRICSSQALADQHQFSAMEWLPRKNEGKSADEMFDPESLMLYPSVAGGKGDVVGKEDGRQPILTYLDGKLIPFRKGPSQADIKKLLTIYGSEYVGTSKLLIAKDSSMRRLVKKVRSTMSLRGGDTQEGLC</sequence>
<evidence type="ECO:0000256" key="1">
    <source>
        <dbReference type="SAM" id="SignalP"/>
    </source>
</evidence>
<dbReference type="AlphaFoldDB" id="A0A9W8U430"/>
<proteinExistence type="predicted"/>
<protein>
    <submittedName>
        <fullName evidence="2">Uncharacterized protein</fullName>
    </submittedName>
</protein>
<dbReference type="Gene3D" id="3.40.390.10">
    <property type="entry name" value="Collagenase (Catalytic Domain)"/>
    <property type="match status" value="1"/>
</dbReference>
<feature type="signal peptide" evidence="1">
    <location>
        <begin position="1"/>
        <end position="19"/>
    </location>
</feature>
<feature type="chain" id="PRO_5040909223" evidence="1">
    <location>
        <begin position="20"/>
        <end position="355"/>
    </location>
</feature>
<dbReference type="GO" id="GO:0008237">
    <property type="term" value="F:metallopeptidase activity"/>
    <property type="evidence" value="ECO:0007669"/>
    <property type="project" value="InterPro"/>
</dbReference>
<dbReference type="EMBL" id="JAPDHF010000030">
    <property type="protein sequence ID" value="KAJ4002797.1"/>
    <property type="molecule type" value="Genomic_DNA"/>
</dbReference>
<evidence type="ECO:0000313" key="3">
    <source>
        <dbReference type="Proteomes" id="UP001152130"/>
    </source>
</evidence>
<organism evidence="2 3">
    <name type="scientific">Fusarium irregulare</name>
    <dbReference type="NCBI Taxonomy" id="2494466"/>
    <lineage>
        <taxon>Eukaryota</taxon>
        <taxon>Fungi</taxon>
        <taxon>Dikarya</taxon>
        <taxon>Ascomycota</taxon>
        <taxon>Pezizomycotina</taxon>
        <taxon>Sordariomycetes</taxon>
        <taxon>Hypocreomycetidae</taxon>
        <taxon>Hypocreales</taxon>
        <taxon>Nectriaceae</taxon>
        <taxon>Fusarium</taxon>
        <taxon>Fusarium incarnatum-equiseti species complex</taxon>
    </lineage>
</organism>
<reference evidence="2" key="1">
    <citation type="submission" date="2022-10" db="EMBL/GenBank/DDBJ databases">
        <title>Fusarium specimens isolated from Avocado Roots.</title>
        <authorList>
            <person name="Stajich J."/>
            <person name="Roper C."/>
            <person name="Heimlech-Rivalta G."/>
        </authorList>
    </citation>
    <scope>NUCLEOTIDE SEQUENCE</scope>
    <source>
        <strain evidence="2">CF00143</strain>
    </source>
</reference>
<dbReference type="OrthoDB" id="291007at2759"/>
<comment type="caution">
    <text evidence="2">The sequence shown here is derived from an EMBL/GenBank/DDBJ whole genome shotgun (WGS) entry which is preliminary data.</text>
</comment>
<dbReference type="Proteomes" id="UP001152130">
    <property type="component" value="Unassembled WGS sequence"/>
</dbReference>
<name>A0A9W8U430_9HYPO</name>
<gene>
    <name evidence="2" type="ORF">NW766_012730</name>
</gene>
<dbReference type="SUPFAM" id="SSF55486">
    <property type="entry name" value="Metalloproteases ('zincins'), catalytic domain"/>
    <property type="match status" value="1"/>
</dbReference>